<keyword evidence="8" id="KW-1185">Reference proteome</keyword>
<dbReference type="AlphaFoldDB" id="A0ABD5XWM1"/>
<reference evidence="7 8" key="1">
    <citation type="journal article" date="2019" name="Int. J. Syst. Evol. Microbiol.">
        <title>The Global Catalogue of Microorganisms (GCM) 10K type strain sequencing project: providing services to taxonomists for standard genome sequencing and annotation.</title>
        <authorList>
            <consortium name="The Broad Institute Genomics Platform"/>
            <consortium name="The Broad Institute Genome Sequencing Center for Infectious Disease"/>
            <person name="Wu L."/>
            <person name="Ma J."/>
        </authorList>
    </citation>
    <scope>NUCLEOTIDE SEQUENCE [LARGE SCALE GENOMIC DNA]</scope>
    <source>
        <strain evidence="7 8">XZYJT29</strain>
    </source>
</reference>
<evidence type="ECO:0000256" key="1">
    <source>
        <dbReference type="ARBA" id="ARBA00004141"/>
    </source>
</evidence>
<evidence type="ECO:0000313" key="7">
    <source>
        <dbReference type="EMBL" id="MFC7139522.1"/>
    </source>
</evidence>
<keyword evidence="4 5" id="KW-0472">Membrane</keyword>
<feature type="transmembrane region" description="Helical" evidence="5">
    <location>
        <begin position="94"/>
        <end position="116"/>
    </location>
</feature>
<dbReference type="Gene3D" id="1.10.3730.20">
    <property type="match status" value="1"/>
</dbReference>
<accession>A0ABD5XWM1</accession>
<dbReference type="SUPFAM" id="SSF103481">
    <property type="entry name" value="Multidrug resistance efflux transporter EmrE"/>
    <property type="match status" value="2"/>
</dbReference>
<gene>
    <name evidence="7" type="ORF">ACFQMA_06680</name>
</gene>
<evidence type="ECO:0000313" key="8">
    <source>
        <dbReference type="Proteomes" id="UP001596432"/>
    </source>
</evidence>
<feature type="transmembrane region" description="Helical" evidence="5">
    <location>
        <begin position="247"/>
        <end position="266"/>
    </location>
</feature>
<feature type="transmembrane region" description="Helical" evidence="5">
    <location>
        <begin position="66"/>
        <end position="88"/>
    </location>
</feature>
<dbReference type="EMBL" id="JBHTAS010000001">
    <property type="protein sequence ID" value="MFC7139522.1"/>
    <property type="molecule type" value="Genomic_DNA"/>
</dbReference>
<feature type="transmembrane region" description="Helical" evidence="5">
    <location>
        <begin position="187"/>
        <end position="204"/>
    </location>
</feature>
<dbReference type="Proteomes" id="UP001596432">
    <property type="component" value="Unassembled WGS sequence"/>
</dbReference>
<comment type="caution">
    <text evidence="7">The sequence shown here is derived from an EMBL/GenBank/DDBJ whole genome shotgun (WGS) entry which is preliminary data.</text>
</comment>
<evidence type="ECO:0000256" key="2">
    <source>
        <dbReference type="ARBA" id="ARBA00022692"/>
    </source>
</evidence>
<keyword evidence="2 5" id="KW-0812">Transmembrane</keyword>
<feature type="domain" description="EamA" evidence="6">
    <location>
        <begin position="9"/>
        <end position="139"/>
    </location>
</feature>
<name>A0ABD5XWM1_9EURY</name>
<feature type="domain" description="EamA" evidence="6">
    <location>
        <begin position="156"/>
        <end position="288"/>
    </location>
</feature>
<feature type="transmembrane region" description="Helical" evidence="5">
    <location>
        <begin position="33"/>
        <end position="54"/>
    </location>
</feature>
<dbReference type="RefSeq" id="WP_274325108.1">
    <property type="nucleotide sequence ID" value="NZ_CP118158.1"/>
</dbReference>
<proteinExistence type="predicted"/>
<protein>
    <submittedName>
        <fullName evidence="7">DMT family transporter</fullName>
    </submittedName>
</protein>
<dbReference type="InterPro" id="IPR050638">
    <property type="entry name" value="AA-Vitamin_Transporters"/>
</dbReference>
<dbReference type="PANTHER" id="PTHR32322:SF2">
    <property type="entry name" value="EAMA DOMAIN-CONTAINING PROTEIN"/>
    <property type="match status" value="1"/>
</dbReference>
<feature type="transmembrane region" description="Helical" evidence="5">
    <location>
        <begin position="123"/>
        <end position="140"/>
    </location>
</feature>
<dbReference type="GO" id="GO:0016020">
    <property type="term" value="C:membrane"/>
    <property type="evidence" value="ECO:0007669"/>
    <property type="project" value="UniProtKB-SubCell"/>
</dbReference>
<evidence type="ECO:0000256" key="3">
    <source>
        <dbReference type="ARBA" id="ARBA00022989"/>
    </source>
</evidence>
<dbReference type="InterPro" id="IPR037185">
    <property type="entry name" value="EmrE-like"/>
</dbReference>
<dbReference type="PANTHER" id="PTHR32322">
    <property type="entry name" value="INNER MEMBRANE TRANSPORTER"/>
    <property type="match status" value="1"/>
</dbReference>
<evidence type="ECO:0000259" key="6">
    <source>
        <dbReference type="Pfam" id="PF00892"/>
    </source>
</evidence>
<dbReference type="InterPro" id="IPR000620">
    <property type="entry name" value="EamA_dom"/>
</dbReference>
<evidence type="ECO:0000256" key="4">
    <source>
        <dbReference type="ARBA" id="ARBA00023136"/>
    </source>
</evidence>
<dbReference type="Pfam" id="PF00892">
    <property type="entry name" value="EamA"/>
    <property type="match status" value="2"/>
</dbReference>
<keyword evidence="3 5" id="KW-1133">Transmembrane helix</keyword>
<dbReference type="GeneID" id="78819781"/>
<feature type="transmembrane region" description="Helical" evidence="5">
    <location>
        <begin position="216"/>
        <end position="235"/>
    </location>
</feature>
<sequence>MSTYRNLGLFLVLSALWGSAFMAIKAGLSAFPPVLFAALRYDVAGAVMLGYAALRADRWYPRGRDEWATVTAGAALMIAAYHAFLFVGEQETTSAAAAVIVSLSPVLTTVFARGLLPDERLSAVGVVGIVLGLVGVVAVAQPDPNALLTDDVLPQLLVFAAALSFALGSVVTTYIDAGVEIETMEAWSMLGGAGLMHAVSVGLGESPSAITWSGTAVWSLAYLSLGASAAGFLIYFDLLERLGPVEINLVSYVAPLFAAITGFLFLEEVVDASTGLGFCCIFVGFVLIKRQALRRELPRLRAAFREEN</sequence>
<comment type="subcellular location">
    <subcellularLocation>
        <location evidence="1">Membrane</location>
        <topology evidence="1">Multi-pass membrane protein</topology>
    </subcellularLocation>
</comment>
<organism evidence="7 8">
    <name type="scientific">Halosimplex aquaticum</name>
    <dbReference type="NCBI Taxonomy" id="3026162"/>
    <lineage>
        <taxon>Archaea</taxon>
        <taxon>Methanobacteriati</taxon>
        <taxon>Methanobacteriota</taxon>
        <taxon>Stenosarchaea group</taxon>
        <taxon>Halobacteria</taxon>
        <taxon>Halobacteriales</taxon>
        <taxon>Haloarculaceae</taxon>
        <taxon>Halosimplex</taxon>
    </lineage>
</organism>
<evidence type="ECO:0000256" key="5">
    <source>
        <dbReference type="SAM" id="Phobius"/>
    </source>
</evidence>
<feature type="transmembrane region" description="Helical" evidence="5">
    <location>
        <begin position="272"/>
        <end position="288"/>
    </location>
</feature>
<feature type="transmembrane region" description="Helical" evidence="5">
    <location>
        <begin position="152"/>
        <end position="175"/>
    </location>
</feature>